<dbReference type="EMBL" id="CP036263">
    <property type="protein sequence ID" value="QDT00093.1"/>
    <property type="molecule type" value="Genomic_DNA"/>
</dbReference>
<dbReference type="AlphaFoldDB" id="A0A517MYY2"/>
<keyword evidence="1" id="KW-0472">Membrane</keyword>
<dbReference type="KEGG" id="amob:HG15A2_34280"/>
<feature type="transmembrane region" description="Helical" evidence="1">
    <location>
        <begin position="6"/>
        <end position="34"/>
    </location>
</feature>
<proteinExistence type="predicted"/>
<gene>
    <name evidence="2" type="ORF">HG15A2_34280</name>
</gene>
<keyword evidence="3" id="KW-1185">Reference proteome</keyword>
<keyword evidence="1" id="KW-1133">Transmembrane helix</keyword>
<evidence type="ECO:0000313" key="2">
    <source>
        <dbReference type="EMBL" id="QDT00093.1"/>
    </source>
</evidence>
<organism evidence="2 3">
    <name type="scientific">Adhaeretor mobilis</name>
    <dbReference type="NCBI Taxonomy" id="1930276"/>
    <lineage>
        <taxon>Bacteria</taxon>
        <taxon>Pseudomonadati</taxon>
        <taxon>Planctomycetota</taxon>
        <taxon>Planctomycetia</taxon>
        <taxon>Pirellulales</taxon>
        <taxon>Lacipirellulaceae</taxon>
        <taxon>Adhaeretor</taxon>
    </lineage>
</organism>
<protein>
    <submittedName>
        <fullName evidence="2">Uncharacterized protein</fullName>
    </submittedName>
</protein>
<name>A0A517MYY2_9BACT</name>
<dbReference type="Proteomes" id="UP000319852">
    <property type="component" value="Chromosome"/>
</dbReference>
<evidence type="ECO:0000313" key="3">
    <source>
        <dbReference type="Proteomes" id="UP000319852"/>
    </source>
</evidence>
<accession>A0A517MYY2</accession>
<dbReference type="RefSeq" id="WP_145061348.1">
    <property type="nucleotide sequence ID" value="NZ_CP036263.1"/>
</dbReference>
<evidence type="ECO:0000256" key="1">
    <source>
        <dbReference type="SAM" id="Phobius"/>
    </source>
</evidence>
<sequence length="158" mass="17747">MSIILLAITTLQLVLLLVLVAVFILTLIFAWFLLRSGKSDSRFAPPSELELLFKERFASGCSHKSWLTWLGGANNALTVTVTNREVAISINSLLKVFAASLDLVHIIPHGDICRVDRKGSRVTFDFELPNGQIRRFTLRLRRAQEFLDVIEPLVDLEG</sequence>
<keyword evidence="1" id="KW-0812">Transmembrane</keyword>
<dbReference type="OrthoDB" id="9969835at2"/>
<reference evidence="2 3" key="1">
    <citation type="submission" date="2019-02" db="EMBL/GenBank/DDBJ databases">
        <title>Deep-cultivation of Planctomycetes and their phenomic and genomic characterization uncovers novel biology.</title>
        <authorList>
            <person name="Wiegand S."/>
            <person name="Jogler M."/>
            <person name="Boedeker C."/>
            <person name="Pinto D."/>
            <person name="Vollmers J."/>
            <person name="Rivas-Marin E."/>
            <person name="Kohn T."/>
            <person name="Peeters S.H."/>
            <person name="Heuer A."/>
            <person name="Rast P."/>
            <person name="Oberbeckmann S."/>
            <person name="Bunk B."/>
            <person name="Jeske O."/>
            <person name="Meyerdierks A."/>
            <person name="Storesund J.E."/>
            <person name="Kallscheuer N."/>
            <person name="Luecker S."/>
            <person name="Lage O.M."/>
            <person name="Pohl T."/>
            <person name="Merkel B.J."/>
            <person name="Hornburger P."/>
            <person name="Mueller R.-W."/>
            <person name="Bruemmer F."/>
            <person name="Labrenz M."/>
            <person name="Spormann A.M."/>
            <person name="Op den Camp H."/>
            <person name="Overmann J."/>
            <person name="Amann R."/>
            <person name="Jetten M.S.M."/>
            <person name="Mascher T."/>
            <person name="Medema M.H."/>
            <person name="Devos D.P."/>
            <person name="Kaster A.-K."/>
            <person name="Ovreas L."/>
            <person name="Rohde M."/>
            <person name="Galperin M.Y."/>
            <person name="Jogler C."/>
        </authorList>
    </citation>
    <scope>NUCLEOTIDE SEQUENCE [LARGE SCALE GENOMIC DNA]</scope>
    <source>
        <strain evidence="2 3">HG15A2</strain>
    </source>
</reference>